<proteinExistence type="predicted"/>
<organism evidence="1 2">
    <name type="scientific">Cellulophaga baltica</name>
    <dbReference type="NCBI Taxonomy" id="76594"/>
    <lineage>
        <taxon>Bacteria</taxon>
        <taxon>Pseudomonadati</taxon>
        <taxon>Bacteroidota</taxon>
        <taxon>Flavobacteriia</taxon>
        <taxon>Flavobacteriales</taxon>
        <taxon>Flavobacteriaceae</taxon>
        <taxon>Cellulophaga</taxon>
    </lineage>
</organism>
<sequence length="86" mass="9928">MKDLQDDVVFTASLDGIKLSTDQIKRIDDGIKNVIMTELAQIDHGGDIVINKKIALNPKLKGFNDLFKYGIWLEDFDRFRSRIQKF</sequence>
<protein>
    <submittedName>
        <fullName evidence="1">Uncharacterized protein</fullName>
    </submittedName>
</protein>
<dbReference type="RefSeq" id="WP_024478925.1">
    <property type="nucleotide sequence ID" value="NZ_CANMGP010000005.1"/>
</dbReference>
<dbReference type="eggNOG" id="ENOG502ZN5E">
    <property type="taxonomic scope" value="Bacteria"/>
</dbReference>
<dbReference type="EMBL" id="FNBD01000005">
    <property type="protein sequence ID" value="SDE91273.1"/>
    <property type="molecule type" value="Genomic_DNA"/>
</dbReference>
<evidence type="ECO:0000313" key="1">
    <source>
        <dbReference type="EMBL" id="SDE91273.1"/>
    </source>
</evidence>
<name>A0A1G7GTC1_9FLAO</name>
<dbReference type="Proteomes" id="UP000182114">
    <property type="component" value="Unassembled WGS sequence"/>
</dbReference>
<keyword evidence="2" id="KW-1185">Reference proteome</keyword>
<reference evidence="2" key="1">
    <citation type="submission" date="2016-10" db="EMBL/GenBank/DDBJ databases">
        <authorList>
            <person name="Varghese N."/>
            <person name="Submissions S."/>
        </authorList>
    </citation>
    <scope>NUCLEOTIDE SEQUENCE [LARGE SCALE GENOMIC DNA]</scope>
    <source>
        <strain evidence="2">DSM 24729</strain>
    </source>
</reference>
<accession>A0A1G7GTC1</accession>
<dbReference type="AlphaFoldDB" id="A0A1G7GTC1"/>
<gene>
    <name evidence="1" type="ORF">SAMN04487992_10540</name>
</gene>
<evidence type="ECO:0000313" key="2">
    <source>
        <dbReference type="Proteomes" id="UP000182114"/>
    </source>
</evidence>